<dbReference type="Pfam" id="PF14319">
    <property type="entry name" value="Zn_Tnp_IS91"/>
    <property type="match status" value="1"/>
</dbReference>
<dbReference type="GO" id="GO:0004803">
    <property type="term" value="F:transposase activity"/>
    <property type="evidence" value="ECO:0007669"/>
    <property type="project" value="InterPro"/>
</dbReference>
<feature type="domain" description="Transposase zinc-binding" evidence="2">
    <location>
        <begin position="9"/>
        <end position="98"/>
    </location>
</feature>
<dbReference type="PANTHER" id="PTHR37023:SF1">
    <property type="entry name" value="ISSOD25 TRANSPOSASE TNPA_ISSOD25"/>
    <property type="match status" value="1"/>
</dbReference>
<dbReference type="Proteomes" id="UP000712673">
    <property type="component" value="Unassembled WGS sequence"/>
</dbReference>
<dbReference type="PANTHER" id="PTHR37023">
    <property type="entry name" value="TRANSPOSASE"/>
    <property type="match status" value="1"/>
</dbReference>
<dbReference type="Pfam" id="PF04986">
    <property type="entry name" value="Y2_Tnp"/>
    <property type="match status" value="1"/>
</dbReference>
<accession>A0A937VZI4</accession>
<dbReference type="InterPro" id="IPR026889">
    <property type="entry name" value="Zn_Tnp"/>
</dbReference>
<organism evidence="3 4">
    <name type="scientific">Tectimicrobiota bacterium</name>
    <dbReference type="NCBI Taxonomy" id="2528274"/>
    <lineage>
        <taxon>Bacteria</taxon>
        <taxon>Pseudomonadati</taxon>
        <taxon>Nitrospinota/Tectimicrobiota group</taxon>
        <taxon>Candidatus Tectimicrobiota</taxon>
    </lineage>
</organism>
<dbReference type="InterPro" id="IPR007069">
    <property type="entry name" value="Transposase_32"/>
</dbReference>
<evidence type="ECO:0000313" key="4">
    <source>
        <dbReference type="Proteomes" id="UP000712673"/>
    </source>
</evidence>
<dbReference type="AlphaFoldDB" id="A0A937VZI4"/>
<evidence type="ECO:0000259" key="2">
    <source>
        <dbReference type="Pfam" id="PF14319"/>
    </source>
</evidence>
<sequence>MALVTLQAIFQDAFPAYEQTHPLPAHVRKATRAIMPCRTAALGGHVQACPDGHISRVWYHACRHRSCPQCAALQTERWLTLQQARRLACDHDHVIFTLPHDLNPLGLANVPLLTTLLFQAVRDTLCPFLVDPKYLGAQPGIIAALQTWSQTLVRHPHGHCVVTGGGLTPTGQWVAVRNGLLLPARVVMAVFRGTMLDAIRRAFARDTLGLPETMRPQPWRNLLNRLGRPKNTPWNVRIMARYRHGAGVVTYLARDLRGGPLKHARLVAWDGVRVTFRSRARQEGGGDKGPVAPQHMTLPIADLLPRVLRHVPVPQTRVVRCSGLSHHPHAASLASGRAALGQPPADVPVRLDWQTAYAPWDARHPERCPTCGQVLVATGVIPRGGAPPSVVAGARAA</sequence>
<dbReference type="GO" id="GO:0003677">
    <property type="term" value="F:DNA binding"/>
    <property type="evidence" value="ECO:0007669"/>
    <property type="project" value="InterPro"/>
</dbReference>
<evidence type="ECO:0000313" key="3">
    <source>
        <dbReference type="EMBL" id="MBM3224028.1"/>
    </source>
</evidence>
<proteinExistence type="predicted"/>
<gene>
    <name evidence="3" type="ORF">FJZ47_09530</name>
</gene>
<evidence type="ECO:0000259" key="1">
    <source>
        <dbReference type="Pfam" id="PF04986"/>
    </source>
</evidence>
<name>A0A937VZI4_UNCTE</name>
<comment type="caution">
    <text evidence="3">The sequence shown here is derived from an EMBL/GenBank/DDBJ whole genome shotgun (WGS) entry which is preliminary data.</text>
</comment>
<dbReference type="GO" id="GO:0006313">
    <property type="term" value="P:DNA transposition"/>
    <property type="evidence" value="ECO:0007669"/>
    <property type="project" value="InterPro"/>
</dbReference>
<reference evidence="3" key="1">
    <citation type="submission" date="2019-03" db="EMBL/GenBank/DDBJ databases">
        <title>Lake Tanganyika Metagenome-Assembled Genomes (MAGs).</title>
        <authorList>
            <person name="Tran P."/>
        </authorList>
    </citation>
    <scope>NUCLEOTIDE SEQUENCE</scope>
    <source>
        <strain evidence="3">K_DeepCast_65m_m2_066</strain>
    </source>
</reference>
<dbReference type="EMBL" id="VGLS01000245">
    <property type="protein sequence ID" value="MBM3224028.1"/>
    <property type="molecule type" value="Genomic_DNA"/>
</dbReference>
<protein>
    <submittedName>
        <fullName evidence="3">Transposase</fullName>
    </submittedName>
</protein>
<feature type="domain" description="Transposase IS801/IS1294" evidence="1">
    <location>
        <begin position="140"/>
        <end position="326"/>
    </location>
</feature>